<sequence length="631" mass="69584">MSGGPESDTNGLYRRDGEASIKQIRKKGLPWILTAVLILILVLLGGLLYLVFKDATCSSSSLSPLSAKELKPSDWPKNSDRTLLAYFPKAAIVSDNSICSGIGRAMLLQGGNAVDVAIAVGICIGGLHPHSSGLGGGFLMTYYDRQDGKCRTLDARETAPLATNQNTFVSNPDEAFLGPKSIATPGELHGLWSAFKRFASGRIAWSDLLMPTVRLLNHGYPVTKLMEVNLEVREKEILASESMKSVFVNPKTGQLYKEGELLKNPKLAETYRKLATSSDPVITFYRGEMADQMAFEWQKLGGYLTKKDLEQYKSKIDESPVTTVPFGQELTVCGPKPSSSSVITQLILNVMAKFYPIGSDKNLVYSDPEYYHRFIEAQKFAYAQRTQLGDPDYVHDVKNVLQNLTSNEFVDEIVKKINDKTLEVKEYGALEEQLDDSGTSQISVIDVEGNAVSFTSSVNNIFGSLIRSERLGIVWNDQMDDFSVPGAKNFFGFTPAKANFIEPGKRPLSSMSPLIIYNAKTKEVQAAIGAAGGSKIISAVSQVILQTIVFNQTVKEAVDFPRFHNQFTPIKTAFEKGVPKVLLDELTSYGHNFTEMNPPFATVQAIFRTPDGRLQTTSDYRRPVYMNPTGY</sequence>
<dbReference type="Pfam" id="PF01019">
    <property type="entry name" value="G_glu_transpept"/>
    <property type="match status" value="1"/>
</dbReference>
<dbReference type="GO" id="GO:0016746">
    <property type="term" value="F:acyltransferase activity"/>
    <property type="evidence" value="ECO:0007669"/>
    <property type="project" value="UniProtKB-KW"/>
</dbReference>
<dbReference type="PRINTS" id="PR01210">
    <property type="entry name" value="GGTRANSPTASE"/>
</dbReference>
<reference evidence="9" key="1">
    <citation type="submission" date="2020-09" db="EMBL/GenBank/DDBJ databases">
        <authorList>
            <person name="Kikuchi T."/>
        </authorList>
    </citation>
    <scope>NUCLEOTIDE SEQUENCE</scope>
    <source>
        <strain evidence="9">SH1</strain>
    </source>
</reference>
<feature type="binding site" evidence="7">
    <location>
        <position position="481"/>
    </location>
    <ligand>
        <name>L-glutamate</name>
        <dbReference type="ChEBI" id="CHEBI:29985"/>
    </ligand>
</feature>
<accession>A0A811LDH4</accession>
<keyword evidence="10" id="KW-1185">Reference proteome</keyword>
<feature type="binding site" evidence="7">
    <location>
        <begin position="457"/>
        <end position="459"/>
    </location>
    <ligand>
        <name>L-glutamate</name>
        <dbReference type="ChEBI" id="CHEBI:29985"/>
    </ligand>
</feature>
<dbReference type="Gene3D" id="1.10.246.130">
    <property type="match status" value="1"/>
</dbReference>
<dbReference type="InterPro" id="IPR043138">
    <property type="entry name" value="GGT_lsub"/>
</dbReference>
<keyword evidence="4" id="KW-0325">Glycoprotein</keyword>
<dbReference type="Proteomes" id="UP000783686">
    <property type="component" value="Unassembled WGS sequence"/>
</dbReference>
<keyword evidence="2" id="KW-0808">Transferase</keyword>
<evidence type="ECO:0000256" key="2">
    <source>
        <dbReference type="ARBA" id="ARBA00022679"/>
    </source>
</evidence>
<dbReference type="FunFam" id="3.60.20.40:FF:000009">
    <property type="entry name" value="Predicted protein"/>
    <property type="match status" value="1"/>
</dbReference>
<evidence type="ECO:0000313" key="10">
    <source>
        <dbReference type="Proteomes" id="UP000614601"/>
    </source>
</evidence>
<dbReference type="GO" id="GO:0006508">
    <property type="term" value="P:proteolysis"/>
    <property type="evidence" value="ECO:0007669"/>
    <property type="project" value="UniProtKB-KW"/>
</dbReference>
<dbReference type="AlphaFoldDB" id="A0A811LDH4"/>
<dbReference type="OrthoDB" id="1081007at2759"/>
<dbReference type="InterPro" id="IPR043137">
    <property type="entry name" value="GGT_ssub_C"/>
</dbReference>
<evidence type="ECO:0000256" key="8">
    <source>
        <dbReference type="SAM" id="Phobius"/>
    </source>
</evidence>
<dbReference type="EMBL" id="CAJFDH010000005">
    <property type="protein sequence ID" value="CAD5225610.1"/>
    <property type="molecule type" value="Genomic_DNA"/>
</dbReference>
<evidence type="ECO:0008006" key="11">
    <source>
        <dbReference type="Google" id="ProtNLM"/>
    </source>
</evidence>
<dbReference type="Proteomes" id="UP000614601">
    <property type="component" value="Unassembled WGS sequence"/>
</dbReference>
<dbReference type="SUPFAM" id="SSF56235">
    <property type="entry name" value="N-terminal nucleophile aminohydrolases (Ntn hydrolases)"/>
    <property type="match status" value="1"/>
</dbReference>
<dbReference type="InterPro" id="IPR000101">
    <property type="entry name" value="GGT_peptidase"/>
</dbReference>
<proteinExistence type="predicted"/>
<feature type="binding site" evidence="7">
    <location>
        <position position="533"/>
    </location>
    <ligand>
        <name>L-glutamate</name>
        <dbReference type="ChEBI" id="CHEBI:29985"/>
    </ligand>
</feature>
<keyword evidence="8" id="KW-0472">Membrane</keyword>
<dbReference type="PANTHER" id="PTHR11686:SF9">
    <property type="entry name" value="RE13973P"/>
    <property type="match status" value="1"/>
</dbReference>
<comment type="caution">
    <text evidence="9">The sequence shown here is derived from an EMBL/GenBank/DDBJ whole genome shotgun (WGS) entry which is preliminary data.</text>
</comment>
<dbReference type="GO" id="GO:0005886">
    <property type="term" value="C:plasma membrane"/>
    <property type="evidence" value="ECO:0007669"/>
    <property type="project" value="TreeGrafter"/>
</dbReference>
<dbReference type="PANTHER" id="PTHR11686">
    <property type="entry name" value="GAMMA GLUTAMYL TRANSPEPTIDASE"/>
    <property type="match status" value="1"/>
</dbReference>
<evidence type="ECO:0000256" key="1">
    <source>
        <dbReference type="ARBA" id="ARBA00022670"/>
    </source>
</evidence>
<dbReference type="InterPro" id="IPR029055">
    <property type="entry name" value="Ntn_hydrolases_N"/>
</dbReference>
<name>A0A811LDH4_9BILA</name>
<feature type="transmembrane region" description="Helical" evidence="8">
    <location>
        <begin position="31"/>
        <end position="52"/>
    </location>
</feature>
<feature type="binding site" evidence="7">
    <location>
        <begin position="509"/>
        <end position="510"/>
    </location>
    <ligand>
        <name>L-glutamate</name>
        <dbReference type="ChEBI" id="CHEBI:29985"/>
    </ligand>
</feature>
<protein>
    <recommendedName>
        <fullName evidence="11">Gamma-glutamyl transpeptidase</fullName>
    </recommendedName>
</protein>
<evidence type="ECO:0000256" key="7">
    <source>
        <dbReference type="PIRSR" id="PIRSR600101-2"/>
    </source>
</evidence>
<evidence type="ECO:0000256" key="5">
    <source>
        <dbReference type="ARBA" id="ARBA00023315"/>
    </source>
</evidence>
<dbReference type="Gene3D" id="3.60.20.40">
    <property type="match status" value="1"/>
</dbReference>
<dbReference type="EMBL" id="CAJFCW020000005">
    <property type="protein sequence ID" value="CAG9121126.1"/>
    <property type="molecule type" value="Genomic_DNA"/>
</dbReference>
<feature type="active site" description="Nucleophile" evidence="6">
    <location>
        <position position="439"/>
    </location>
</feature>
<evidence type="ECO:0000256" key="4">
    <source>
        <dbReference type="ARBA" id="ARBA00023180"/>
    </source>
</evidence>
<organism evidence="9 10">
    <name type="scientific">Bursaphelenchus okinawaensis</name>
    <dbReference type="NCBI Taxonomy" id="465554"/>
    <lineage>
        <taxon>Eukaryota</taxon>
        <taxon>Metazoa</taxon>
        <taxon>Ecdysozoa</taxon>
        <taxon>Nematoda</taxon>
        <taxon>Chromadorea</taxon>
        <taxon>Rhabditida</taxon>
        <taxon>Tylenchina</taxon>
        <taxon>Tylenchomorpha</taxon>
        <taxon>Aphelenchoidea</taxon>
        <taxon>Aphelenchoididae</taxon>
        <taxon>Bursaphelenchus</taxon>
    </lineage>
</organism>
<keyword evidence="1" id="KW-0645">Protease</keyword>
<feature type="binding site" evidence="7">
    <location>
        <position position="156"/>
    </location>
    <ligand>
        <name>L-glutamate</name>
        <dbReference type="ChEBI" id="CHEBI:29985"/>
    </ligand>
</feature>
<keyword evidence="5" id="KW-0012">Acyltransferase</keyword>
<dbReference type="GO" id="GO:0036374">
    <property type="term" value="F:glutathione hydrolase activity"/>
    <property type="evidence" value="ECO:0007669"/>
    <property type="project" value="InterPro"/>
</dbReference>
<dbReference type="GO" id="GO:0006751">
    <property type="term" value="P:glutathione catabolic process"/>
    <property type="evidence" value="ECO:0007669"/>
    <property type="project" value="InterPro"/>
</dbReference>
<gene>
    <name evidence="9" type="ORF">BOKJ2_LOCUS11664</name>
</gene>
<keyword evidence="8" id="KW-1133">Transmembrane helix</keyword>
<keyword evidence="3" id="KW-0378">Hydrolase</keyword>
<dbReference type="FunFam" id="1.10.246.130:FF:000005">
    <property type="entry name" value="Gamma-glutamyltranspeptidase 1, putative"/>
    <property type="match status" value="1"/>
</dbReference>
<evidence type="ECO:0000256" key="6">
    <source>
        <dbReference type="PIRSR" id="PIRSR600101-1"/>
    </source>
</evidence>
<evidence type="ECO:0000313" key="9">
    <source>
        <dbReference type="EMBL" id="CAD5225610.1"/>
    </source>
</evidence>
<evidence type="ECO:0000256" key="3">
    <source>
        <dbReference type="ARBA" id="ARBA00022801"/>
    </source>
</evidence>
<keyword evidence="8" id="KW-0812">Transmembrane</keyword>